<accession>A0ABR8X649</accession>
<evidence type="ECO:0000313" key="3">
    <source>
        <dbReference type="EMBL" id="MBD8024795.1"/>
    </source>
</evidence>
<keyword evidence="4" id="KW-1185">Reference proteome</keyword>
<dbReference type="RefSeq" id="WP_191767135.1">
    <property type="nucleotide sequence ID" value="NZ_JACSPM010000006.1"/>
</dbReference>
<dbReference type="Pfam" id="PF02494">
    <property type="entry name" value="HYR"/>
    <property type="match status" value="5"/>
</dbReference>
<keyword evidence="1" id="KW-0677">Repeat</keyword>
<sequence length="727" mass="71618">MQAGAASVEACTDKPVEFTVLIAARRNGNPNANANNGVFANGSTVTVGFVSATEGMAATLADTTITLEPEWQGSASDNTQNDLSDETLAAVVTLPAKSLGGSGSVTFSYSGVNNAGGPVSGTNAVAVTWTTAPCITDATPPQLQLPGPITAEATSAAGALVTYSAAATDDTAPAAPAVTCAPASGATFPLGTTTVACSATDTAGNTGAGSFTVTVQDTTAPVVGSMSNLGFEASGPLTTVTWTDPTATDAVSGSPAVSCSPPSGTGFPVGETTVTCSASDAAGNTGSRSFMVTIADTGAPVLVVPEDITAEATGPAGAVVVFDASAFDLVDGDVAVNCSRQSGDVFPLGITPVTCSAIDSRGNLADDSFDVTVHDTTAPAVSVPASFIVEAAGPSGAAAVYAATAADAVDGEIAATCVPGSGTTLPLGINTITCSATDAAGNTGSNSFTVTVVDTTPPAIEVPAAITAEATGPAGAGISYSVTATDLVDGPVDVTCEPVSGSTFALGGHQVDCTAIDAAGNEGSASFAVTVVDTTPPAITWVGGPASGGTYIFGSVPAPGSCNAFDLVAGPVACEVTGYGTSVGAHTLTATTDEDPSGNSATETRSYSVSAWTLRGFFQPVDMNGVWNSVKGGSTVPLKFEVFAGATELVGTSAVLSFTQKEVSCQSGSTVLDEIEVTTTGGTTLRYDTTGGQFIQNWQSPKKPGACYVVTMTTQDGSKLTASFKLK</sequence>
<organism evidence="3 4">
    <name type="scientific">Microbacterium gallinarum</name>
    <dbReference type="NCBI Taxonomy" id="2762209"/>
    <lineage>
        <taxon>Bacteria</taxon>
        <taxon>Bacillati</taxon>
        <taxon>Actinomycetota</taxon>
        <taxon>Actinomycetes</taxon>
        <taxon>Micrococcales</taxon>
        <taxon>Microbacteriaceae</taxon>
        <taxon>Microbacterium</taxon>
    </lineage>
</organism>
<dbReference type="PANTHER" id="PTHR24273:SF32">
    <property type="entry name" value="HYALIN"/>
    <property type="match status" value="1"/>
</dbReference>
<reference evidence="3 4" key="1">
    <citation type="submission" date="2020-08" db="EMBL/GenBank/DDBJ databases">
        <title>A Genomic Blueprint of the Chicken Gut Microbiome.</title>
        <authorList>
            <person name="Gilroy R."/>
            <person name="Ravi A."/>
            <person name="Getino M."/>
            <person name="Pursley I."/>
            <person name="Horton D.L."/>
            <person name="Alikhan N.-F."/>
            <person name="Baker D."/>
            <person name="Gharbi K."/>
            <person name="Hall N."/>
            <person name="Watson M."/>
            <person name="Adriaenssens E.M."/>
            <person name="Foster-Nyarko E."/>
            <person name="Jarju S."/>
            <person name="Secka A."/>
            <person name="Antonio M."/>
            <person name="Oren A."/>
            <person name="Chaudhuri R."/>
            <person name="La Ragione R.M."/>
            <person name="Hildebrand F."/>
            <person name="Pallen M.J."/>
        </authorList>
    </citation>
    <scope>NUCLEOTIDE SEQUENCE [LARGE SCALE GENOMIC DNA]</scope>
    <source>
        <strain evidence="3 4">Sa1CUA4</strain>
    </source>
</reference>
<protein>
    <submittedName>
        <fullName evidence="3">HYR domain-containing protein</fullName>
    </submittedName>
</protein>
<evidence type="ECO:0000259" key="2">
    <source>
        <dbReference type="PROSITE" id="PS50825"/>
    </source>
</evidence>
<proteinExistence type="predicted"/>
<dbReference type="NCBIfam" id="NF038114">
    <property type="entry name" value="rightmost"/>
    <property type="match status" value="1"/>
</dbReference>
<name>A0ABR8X649_9MICO</name>
<dbReference type="EMBL" id="JACSPM010000006">
    <property type="protein sequence ID" value="MBD8024795.1"/>
    <property type="molecule type" value="Genomic_DNA"/>
</dbReference>
<evidence type="ECO:0000256" key="1">
    <source>
        <dbReference type="ARBA" id="ARBA00022737"/>
    </source>
</evidence>
<dbReference type="PROSITE" id="PS50825">
    <property type="entry name" value="HYR"/>
    <property type="match status" value="2"/>
</dbReference>
<comment type="caution">
    <text evidence="3">The sequence shown here is derived from an EMBL/GenBank/DDBJ whole genome shotgun (WGS) entry which is preliminary data.</text>
</comment>
<feature type="domain" description="HYR" evidence="2">
    <location>
        <begin position="213"/>
        <end position="296"/>
    </location>
</feature>
<dbReference type="InterPro" id="IPR003410">
    <property type="entry name" value="HYR_dom"/>
</dbReference>
<dbReference type="Proteomes" id="UP000602532">
    <property type="component" value="Unassembled WGS sequence"/>
</dbReference>
<dbReference type="InterPro" id="IPR013783">
    <property type="entry name" value="Ig-like_fold"/>
</dbReference>
<gene>
    <name evidence="3" type="ORF">H9622_14505</name>
</gene>
<feature type="domain" description="HYR" evidence="2">
    <location>
        <begin position="453"/>
        <end position="533"/>
    </location>
</feature>
<dbReference type="Gene3D" id="2.60.40.10">
    <property type="entry name" value="Immunoglobulins"/>
    <property type="match status" value="1"/>
</dbReference>
<dbReference type="PANTHER" id="PTHR24273">
    <property type="entry name" value="FI04643P-RELATED"/>
    <property type="match status" value="1"/>
</dbReference>
<evidence type="ECO:0000313" key="4">
    <source>
        <dbReference type="Proteomes" id="UP000602532"/>
    </source>
</evidence>